<dbReference type="EMBL" id="PYGE01000004">
    <property type="protein sequence ID" value="PSL05409.1"/>
    <property type="molecule type" value="Genomic_DNA"/>
</dbReference>
<protein>
    <submittedName>
        <fullName evidence="1">Uncharacterized protein</fullName>
    </submittedName>
</protein>
<dbReference type="AlphaFoldDB" id="A0A2P8E7G7"/>
<comment type="caution">
    <text evidence="1">The sequence shown here is derived from an EMBL/GenBank/DDBJ whole genome shotgun (WGS) entry which is preliminary data.</text>
</comment>
<name>A0A2P8E7G7_9ACTN</name>
<reference evidence="1 2" key="1">
    <citation type="submission" date="2018-03" db="EMBL/GenBank/DDBJ databases">
        <title>Genomic Encyclopedia of Archaeal and Bacterial Type Strains, Phase II (KMG-II): from individual species to whole genera.</title>
        <authorList>
            <person name="Goeker M."/>
        </authorList>
    </citation>
    <scope>NUCLEOTIDE SEQUENCE [LARGE SCALE GENOMIC DNA]</scope>
    <source>
        <strain evidence="1 2">DSM 45211</strain>
    </source>
</reference>
<accession>A0A2P8E7G7</accession>
<dbReference type="Proteomes" id="UP000243528">
    <property type="component" value="Unassembled WGS sequence"/>
</dbReference>
<proteinExistence type="predicted"/>
<organism evidence="1 2">
    <name type="scientific">Haloactinopolyspora alba</name>
    <dbReference type="NCBI Taxonomy" id="648780"/>
    <lineage>
        <taxon>Bacteria</taxon>
        <taxon>Bacillati</taxon>
        <taxon>Actinomycetota</taxon>
        <taxon>Actinomycetes</taxon>
        <taxon>Jiangellales</taxon>
        <taxon>Jiangellaceae</taxon>
        <taxon>Haloactinopolyspora</taxon>
    </lineage>
</organism>
<gene>
    <name evidence="1" type="ORF">CLV30_104279</name>
</gene>
<evidence type="ECO:0000313" key="2">
    <source>
        <dbReference type="Proteomes" id="UP000243528"/>
    </source>
</evidence>
<keyword evidence="2" id="KW-1185">Reference proteome</keyword>
<sequence>MRAGAIAGAVLIGGVVGFVGNDAREQAVARSEVEVVLGAARFAETSSNAFALSVRNTGGRTVDIVDVTMAGFTQGTGDWAAVAAEPDTWTDLVMPLEPDCTTRPADEDRIEAELEVRTDDGTSTTLRRRLGTAATEFTKRLWKFGCDSASGMGLQVRGPTTSRIEPDRVDATVQITPDGDRRARILDVDSTIPGLAVSASELPRDAGADGSTTVTVSLSVRECGAAPAWDEAAIRMEIVPTNGDRARSVRLPLGSGTTLTEVVRLVERTCGRQERS</sequence>
<evidence type="ECO:0000313" key="1">
    <source>
        <dbReference type="EMBL" id="PSL05409.1"/>
    </source>
</evidence>